<dbReference type="OrthoDB" id="5395975at2759"/>
<dbReference type="AlphaFoldDB" id="A0A5J5ETA4"/>
<feature type="compositionally biased region" description="Polar residues" evidence="1">
    <location>
        <begin position="330"/>
        <end position="339"/>
    </location>
</feature>
<keyword evidence="3" id="KW-1185">Reference proteome</keyword>
<dbReference type="InParanoid" id="A0A5J5ETA4"/>
<protein>
    <submittedName>
        <fullName evidence="2">Uncharacterized protein</fullName>
    </submittedName>
</protein>
<feature type="compositionally biased region" description="Basic and acidic residues" evidence="1">
    <location>
        <begin position="91"/>
        <end position="108"/>
    </location>
</feature>
<gene>
    <name evidence="2" type="ORF">FN846DRAFT_891515</name>
</gene>
<organism evidence="2 3">
    <name type="scientific">Sphaerosporella brunnea</name>
    <dbReference type="NCBI Taxonomy" id="1250544"/>
    <lineage>
        <taxon>Eukaryota</taxon>
        <taxon>Fungi</taxon>
        <taxon>Dikarya</taxon>
        <taxon>Ascomycota</taxon>
        <taxon>Pezizomycotina</taxon>
        <taxon>Pezizomycetes</taxon>
        <taxon>Pezizales</taxon>
        <taxon>Pyronemataceae</taxon>
        <taxon>Sphaerosporella</taxon>
    </lineage>
</organism>
<dbReference type="Proteomes" id="UP000326924">
    <property type="component" value="Unassembled WGS sequence"/>
</dbReference>
<feature type="region of interest" description="Disordered" evidence="1">
    <location>
        <begin position="324"/>
        <end position="345"/>
    </location>
</feature>
<dbReference type="EMBL" id="VXIS01000132">
    <property type="protein sequence ID" value="KAA8902484.1"/>
    <property type="molecule type" value="Genomic_DNA"/>
</dbReference>
<evidence type="ECO:0000313" key="3">
    <source>
        <dbReference type="Proteomes" id="UP000326924"/>
    </source>
</evidence>
<reference evidence="2 3" key="1">
    <citation type="submission" date="2019-09" db="EMBL/GenBank/DDBJ databases">
        <title>Draft genome of the ectomycorrhizal ascomycete Sphaerosporella brunnea.</title>
        <authorList>
            <consortium name="DOE Joint Genome Institute"/>
            <person name="Benucci G.M."/>
            <person name="Marozzi G."/>
            <person name="Antonielli L."/>
            <person name="Sanchez S."/>
            <person name="Marco P."/>
            <person name="Wang X."/>
            <person name="Falini L.B."/>
            <person name="Barry K."/>
            <person name="Haridas S."/>
            <person name="Lipzen A."/>
            <person name="Labutti K."/>
            <person name="Grigoriev I.V."/>
            <person name="Murat C."/>
            <person name="Martin F."/>
            <person name="Albertini E."/>
            <person name="Donnini D."/>
            <person name="Bonito G."/>
        </authorList>
    </citation>
    <scope>NUCLEOTIDE SEQUENCE [LARGE SCALE GENOMIC DNA]</scope>
    <source>
        <strain evidence="2 3">Sb_GMNB300</strain>
    </source>
</reference>
<evidence type="ECO:0000256" key="1">
    <source>
        <dbReference type="SAM" id="MobiDB-lite"/>
    </source>
</evidence>
<sequence length="526" mass="57871">MSLGDAVYDRHQPLSHGDWKNVEAAVHIAAPTSVACDNVYRQQADATLQFEPAARVKIGSISWPLRPTFIVDEDDRKELASWGPVTVSPPLKREKPEDFHDAPEEGSKRHSRPRLGSVWPVPTPSSSGAVVPVTPIHPRPQILVPRTELRTPDRSSGILSAEKQHGSEILMPETDRRELSPQPLRSCLPQTQAEFDEYKHLSQAFGSFLSVSSIPDSQPSQIPASRVPPAAVFVTDTPTASFVPETPIPQARNPQSATGRLPPLLASASQPQSQLLIECQSTPTPLPSTAHGYALPTPAPPRFSSGPVLVYSTPAPTTSSLELLPGFTPTAASQASDDSQYPPPPPFNVASPIPMLVGPPYMIAAPPPATSSKPAQIPALLVEVVQKNVPGKFMAHLESMTRPLRRWERGYWRVDMSSWMDPQHKVMFWNITKDNILTGRFGMSAMVLETEEYQDTEGMWTDLQDLGKGERRREMERRGNLVRVYCWGGTAEMVWCVLYITGWRGLDGTVWIDAGGEEVVRMISRG</sequence>
<evidence type="ECO:0000313" key="2">
    <source>
        <dbReference type="EMBL" id="KAA8902484.1"/>
    </source>
</evidence>
<comment type="caution">
    <text evidence="2">The sequence shown here is derived from an EMBL/GenBank/DDBJ whole genome shotgun (WGS) entry which is preliminary data.</text>
</comment>
<feature type="region of interest" description="Disordered" evidence="1">
    <location>
        <begin position="81"/>
        <end position="134"/>
    </location>
</feature>
<accession>A0A5J5ETA4</accession>
<name>A0A5J5ETA4_9PEZI</name>
<proteinExistence type="predicted"/>